<dbReference type="InterPro" id="IPR011335">
    <property type="entry name" value="Restrct_endonuc-II-like"/>
</dbReference>
<name>A0A9X8ULM6_9FIRM</name>
<dbReference type="Pfam" id="PF13361">
    <property type="entry name" value="UvrD_C"/>
    <property type="match status" value="1"/>
</dbReference>
<dbReference type="GO" id="GO:0005524">
    <property type="term" value="F:ATP binding"/>
    <property type="evidence" value="ECO:0007669"/>
    <property type="project" value="UniProtKB-UniRule"/>
</dbReference>
<dbReference type="AlphaFoldDB" id="A0A9X8ULM6"/>
<evidence type="ECO:0000256" key="11">
    <source>
        <dbReference type="ARBA" id="ARBA00034617"/>
    </source>
</evidence>
<evidence type="ECO:0000256" key="12">
    <source>
        <dbReference type="ARBA" id="ARBA00034808"/>
    </source>
</evidence>
<evidence type="ECO:0000256" key="4">
    <source>
        <dbReference type="ARBA" id="ARBA00022801"/>
    </source>
</evidence>
<dbReference type="InterPro" id="IPR014016">
    <property type="entry name" value="UvrD-like_ATP-bd"/>
</dbReference>
<evidence type="ECO:0000259" key="15">
    <source>
        <dbReference type="PROSITE" id="PS51198"/>
    </source>
</evidence>
<dbReference type="GO" id="GO:0000725">
    <property type="term" value="P:recombinational repair"/>
    <property type="evidence" value="ECO:0007669"/>
    <property type="project" value="TreeGrafter"/>
</dbReference>
<feature type="domain" description="UvrD-like helicase ATP-binding" evidence="15">
    <location>
        <begin position="4"/>
        <end position="473"/>
    </location>
</feature>
<dbReference type="GO" id="GO:0004527">
    <property type="term" value="F:exonuclease activity"/>
    <property type="evidence" value="ECO:0007669"/>
    <property type="project" value="UniProtKB-KW"/>
</dbReference>
<dbReference type="InterPro" id="IPR011604">
    <property type="entry name" value="PDDEXK-like_dom_sf"/>
</dbReference>
<evidence type="ECO:0000256" key="9">
    <source>
        <dbReference type="ARBA" id="ARBA00023204"/>
    </source>
</evidence>
<dbReference type="GO" id="GO:0033202">
    <property type="term" value="C:DNA helicase complex"/>
    <property type="evidence" value="ECO:0007669"/>
    <property type="project" value="TreeGrafter"/>
</dbReference>
<dbReference type="SUPFAM" id="SSF52980">
    <property type="entry name" value="Restriction endonuclease-like"/>
    <property type="match status" value="1"/>
</dbReference>
<feature type="binding site" evidence="14">
    <location>
        <begin position="25"/>
        <end position="32"/>
    </location>
    <ligand>
        <name>ATP</name>
        <dbReference type="ChEBI" id="CHEBI:30616"/>
    </ligand>
</feature>
<dbReference type="GO" id="GO:0006302">
    <property type="term" value="P:double-strand break repair"/>
    <property type="evidence" value="ECO:0007669"/>
    <property type="project" value="InterPro"/>
</dbReference>
<dbReference type="SUPFAM" id="SSF52540">
    <property type="entry name" value="P-loop containing nucleoside triphosphate hydrolases"/>
    <property type="match status" value="1"/>
</dbReference>
<dbReference type="GO" id="GO:0043138">
    <property type="term" value="F:3'-5' DNA helicase activity"/>
    <property type="evidence" value="ECO:0007669"/>
    <property type="project" value="UniProtKB-EC"/>
</dbReference>
<evidence type="ECO:0000256" key="13">
    <source>
        <dbReference type="ARBA" id="ARBA00048988"/>
    </source>
</evidence>
<keyword evidence="2 14" id="KW-0547">Nucleotide-binding</keyword>
<dbReference type="NCBIfam" id="TIGR02785">
    <property type="entry name" value="addA_Gpos"/>
    <property type="match status" value="1"/>
</dbReference>
<dbReference type="InterPro" id="IPR027417">
    <property type="entry name" value="P-loop_NTPase"/>
</dbReference>
<accession>A0A9X8ULM6</accession>
<dbReference type="InterPro" id="IPR000212">
    <property type="entry name" value="DNA_helicase_UvrD/REP"/>
</dbReference>
<dbReference type="InterPro" id="IPR038726">
    <property type="entry name" value="PDDEXK_AddAB-type"/>
</dbReference>
<sequence length="1191" mass="134631">MANVRWTEQQLQAITARGGSVLVSAAAGSGKTAVLSERVIRLIADRENPTPADRLLIVTFSNAAAAEMKERIAKKLEELVEQNPADSYLTSQQLALQNATIGTIHAFCLQLIRTNFQQLSLSASLRIADERELQLLRREVLSGLVGEYYEENDPLFLQTVELLSAARSDEQLFKTVLRLYDFTRSHPFCERWLQSKLALYREELPIERTVWGEEILRYAEGAVRFLCQELDGAIDLIKEDDKLSCAYLEAYQSDLSYAGPLLTALQNRDWDGAYLALRAFTFIKLRPLRGYEDEERKARIKAVRDAEKDLIERLRKRLLCVDSVQAREDIRDLRPKIALLFGMVEQFSHRFEERKRERQMVDFSDLEQYAIRLLCRQDEAGGVTPTELARELQGEYDYILLDEYQDTNEAQEMIFSAIQKGDNLFMVGDVKQSIYGFRQADPKIFMRKKDGYGYYDGEHYPAKIILGANFRSRSEICEGINDLFFALMSRRVGQIDYDEDERLVPLGGFPQSPRAGISLELLDMSESEEQAAESEARYVAARIAGMLRDREQVSDHGAMRPVRPGDIGILLRSPRGKAELYLRELAALGIPAFCGAQSTYLQTLEVGTVLSILRATNNPLNDIPLVAAMMSPVYAFSAGEVAKIRLYQKGKPYYLALLEGQRQGDERCKGFLNDLRDFRRMAAGHSTARLLRYIYQRTALPELVGALDNPEGRLANLNLLIGYARTYENAGYRTLSQFLRFLEEVESAGDDLSPANLSAGRSDAVQIMSIHRSKGLEFPVVFLCDCAKRFNKEDLRQNVLLHSELGFACVRRDYETMSQYTTVPLEAVRLAVERELASEEMRVLYVALTRAKERLILTGALDRLQRKLGGLYVSPKEDGRLPEHAVAAGQSYLEWILMVVLSHPDGVPLREYASLPAGRLLPAKGRFSCRITSAPEAAAQEEATYREPVLTAEPDRRLVEQIRKNVARSYRYQGATLVPTKVAVTAITEGAEKGEAGKSYLFSKQPRFITHERLTAAMKGDAFHKYMLFADHAAASVDPGAEIKRLVDEGFLSCDEGAALERRQVAAFYRSPLYGRMERAQRVEREFRFMTQLGAEKLAPLIPQIGEERVTVQGICDLVLFEEDGALIVDYKTDRVREPQALLERYRGQILLYAEILEKILRQSVKGCILYSTVLSQEIEVPMAGSQKNEA</sequence>
<evidence type="ECO:0000256" key="3">
    <source>
        <dbReference type="ARBA" id="ARBA00022763"/>
    </source>
</evidence>
<dbReference type="Gene3D" id="3.40.50.300">
    <property type="entry name" value="P-loop containing nucleotide triphosphate hydrolases"/>
    <property type="match status" value="4"/>
</dbReference>
<keyword evidence="1" id="KW-0540">Nuclease</keyword>
<keyword evidence="5 14" id="KW-0347">Helicase</keyword>
<gene>
    <name evidence="17" type="ORF">EDD78_102319</name>
</gene>
<evidence type="ECO:0000256" key="7">
    <source>
        <dbReference type="ARBA" id="ARBA00022840"/>
    </source>
</evidence>
<dbReference type="CDD" id="cd17932">
    <property type="entry name" value="DEXQc_UvrD"/>
    <property type="match status" value="1"/>
</dbReference>
<evidence type="ECO:0000313" key="17">
    <source>
        <dbReference type="EMBL" id="TCL44693.1"/>
    </source>
</evidence>
<reference evidence="17 18" key="1">
    <citation type="submission" date="2019-03" db="EMBL/GenBank/DDBJ databases">
        <title>Genomic Encyclopedia of Type Strains, Phase IV (KMG-IV): sequencing the most valuable type-strain genomes for metagenomic binning, comparative biology and taxonomic classification.</title>
        <authorList>
            <person name="Goeker M."/>
        </authorList>
    </citation>
    <scope>NUCLEOTIDE SEQUENCE [LARGE SCALE GENOMIC DNA]</scope>
    <source>
        <strain evidence="17 18">DSM 100433</strain>
    </source>
</reference>
<keyword evidence="3" id="KW-0227">DNA damage</keyword>
<evidence type="ECO:0000256" key="2">
    <source>
        <dbReference type="ARBA" id="ARBA00022741"/>
    </source>
</evidence>
<dbReference type="PROSITE" id="PS51198">
    <property type="entry name" value="UVRD_HELICASE_ATP_BIND"/>
    <property type="match status" value="1"/>
</dbReference>
<evidence type="ECO:0000256" key="14">
    <source>
        <dbReference type="PROSITE-ProRule" id="PRU00560"/>
    </source>
</evidence>
<evidence type="ECO:0000256" key="10">
    <source>
        <dbReference type="ARBA" id="ARBA00023235"/>
    </source>
</evidence>
<evidence type="ECO:0000256" key="1">
    <source>
        <dbReference type="ARBA" id="ARBA00022722"/>
    </source>
</evidence>
<evidence type="ECO:0000256" key="8">
    <source>
        <dbReference type="ARBA" id="ARBA00023125"/>
    </source>
</evidence>
<dbReference type="GO" id="GO:0005829">
    <property type="term" value="C:cytosol"/>
    <property type="evidence" value="ECO:0007669"/>
    <property type="project" value="TreeGrafter"/>
</dbReference>
<comment type="caution">
    <text evidence="17">The sequence shown here is derived from an EMBL/GenBank/DDBJ whole genome shotgun (WGS) entry which is preliminary data.</text>
</comment>
<dbReference type="PANTHER" id="PTHR11070">
    <property type="entry name" value="UVRD / RECB / PCRA DNA HELICASE FAMILY MEMBER"/>
    <property type="match status" value="1"/>
</dbReference>
<keyword evidence="10" id="KW-0413">Isomerase</keyword>
<protein>
    <recommendedName>
        <fullName evidence="12">DNA 3'-5' helicase</fullName>
        <ecNumber evidence="12">5.6.2.4</ecNumber>
    </recommendedName>
</protein>
<dbReference type="Pfam" id="PF00580">
    <property type="entry name" value="UvrD-helicase"/>
    <property type="match status" value="1"/>
</dbReference>
<keyword evidence="9" id="KW-0234">DNA repair</keyword>
<comment type="catalytic activity">
    <reaction evidence="11">
        <text>Couples ATP hydrolysis with the unwinding of duplex DNA by translocating in the 3'-5' direction.</text>
        <dbReference type="EC" id="5.6.2.4"/>
    </reaction>
</comment>
<keyword evidence="6" id="KW-0269">Exonuclease</keyword>
<dbReference type="EC" id="5.6.2.4" evidence="12"/>
<evidence type="ECO:0000313" key="18">
    <source>
        <dbReference type="Proteomes" id="UP000294682"/>
    </source>
</evidence>
<dbReference type="Proteomes" id="UP000294682">
    <property type="component" value="Unassembled WGS sequence"/>
</dbReference>
<dbReference type="InterPro" id="IPR014017">
    <property type="entry name" value="DNA_helicase_UvrD-like_C"/>
</dbReference>
<keyword evidence="4 14" id="KW-0378">Hydrolase</keyword>
<dbReference type="EMBL" id="SLUK01000002">
    <property type="protein sequence ID" value="TCL44693.1"/>
    <property type="molecule type" value="Genomic_DNA"/>
</dbReference>
<evidence type="ECO:0000256" key="6">
    <source>
        <dbReference type="ARBA" id="ARBA00022839"/>
    </source>
</evidence>
<evidence type="ECO:0000259" key="16">
    <source>
        <dbReference type="PROSITE" id="PS51217"/>
    </source>
</evidence>
<keyword evidence="8" id="KW-0238">DNA-binding</keyword>
<comment type="catalytic activity">
    <reaction evidence="13">
        <text>ATP + H2O = ADP + phosphate + H(+)</text>
        <dbReference type="Rhea" id="RHEA:13065"/>
        <dbReference type="ChEBI" id="CHEBI:15377"/>
        <dbReference type="ChEBI" id="CHEBI:15378"/>
        <dbReference type="ChEBI" id="CHEBI:30616"/>
        <dbReference type="ChEBI" id="CHEBI:43474"/>
        <dbReference type="ChEBI" id="CHEBI:456216"/>
        <dbReference type="EC" id="5.6.2.4"/>
    </reaction>
</comment>
<evidence type="ECO:0000256" key="5">
    <source>
        <dbReference type="ARBA" id="ARBA00022806"/>
    </source>
</evidence>
<feature type="domain" description="UvrD-like helicase C-terminal" evidence="16">
    <location>
        <begin position="482"/>
        <end position="775"/>
    </location>
</feature>
<dbReference type="PANTHER" id="PTHR11070:SF48">
    <property type="entry name" value="ATP-DEPENDENT HELICASE_NUCLEASE SUBUNIT A"/>
    <property type="match status" value="1"/>
</dbReference>
<dbReference type="PROSITE" id="PS51217">
    <property type="entry name" value="UVRD_HELICASE_CTER"/>
    <property type="match status" value="1"/>
</dbReference>
<organism evidence="17 18">
    <name type="scientific">Harryflintia acetispora</name>
    <dbReference type="NCBI Taxonomy" id="1849041"/>
    <lineage>
        <taxon>Bacteria</taxon>
        <taxon>Bacillati</taxon>
        <taxon>Bacillota</taxon>
        <taxon>Clostridia</taxon>
        <taxon>Eubacteriales</taxon>
        <taxon>Oscillospiraceae</taxon>
        <taxon>Harryflintia</taxon>
    </lineage>
</organism>
<dbReference type="InterPro" id="IPR014152">
    <property type="entry name" value="AddA"/>
</dbReference>
<proteinExistence type="predicted"/>
<dbReference type="GO" id="GO:0003677">
    <property type="term" value="F:DNA binding"/>
    <property type="evidence" value="ECO:0007669"/>
    <property type="project" value="UniProtKB-KW"/>
</dbReference>
<keyword evidence="18" id="KW-1185">Reference proteome</keyword>
<keyword evidence="7 14" id="KW-0067">ATP-binding</keyword>
<dbReference type="Gene3D" id="3.90.320.10">
    <property type="match status" value="1"/>
</dbReference>
<dbReference type="RefSeq" id="WP_132084067.1">
    <property type="nucleotide sequence ID" value="NZ_SLUK01000002.1"/>
</dbReference>
<dbReference type="Pfam" id="PF12705">
    <property type="entry name" value="PDDEXK_1"/>
    <property type="match status" value="1"/>
</dbReference>